<dbReference type="SMART" id="SM01208">
    <property type="entry name" value="G5"/>
    <property type="match status" value="1"/>
</dbReference>
<reference evidence="5 6" key="1">
    <citation type="submission" date="2023-05" db="EMBL/GenBank/DDBJ databases">
        <title>[ruminococcus] sp. nov., isolated from a pig farm feces dump.</title>
        <authorList>
            <person name="Chang Y.-H."/>
        </authorList>
    </citation>
    <scope>NUCLEOTIDE SEQUENCE [LARGE SCALE GENOMIC DNA]</scope>
    <source>
        <strain evidence="5 6">YH-rum2234</strain>
    </source>
</reference>
<keyword evidence="6" id="KW-1185">Reference proteome</keyword>
<organism evidence="5 6">
    <name type="scientific">Fusibacillus kribbianus</name>
    <dbReference type="NCBI Taxonomy" id="3044208"/>
    <lineage>
        <taxon>Bacteria</taxon>
        <taxon>Bacillati</taxon>
        <taxon>Bacillota</taxon>
        <taxon>Clostridia</taxon>
        <taxon>Lachnospirales</taxon>
        <taxon>Lachnospiraceae</taxon>
        <taxon>Fusibacillus</taxon>
    </lineage>
</organism>
<accession>A0AAP4BAR9</accession>
<keyword evidence="3" id="KW-0472">Membrane</keyword>
<name>A0AAP4BAR9_9FIRM</name>
<feature type="domain" description="G5" evidence="4">
    <location>
        <begin position="406"/>
        <end position="485"/>
    </location>
</feature>
<comment type="caution">
    <text evidence="5">The sequence shown here is derived from an EMBL/GenBank/DDBJ whole genome shotgun (WGS) entry which is preliminary data.</text>
</comment>
<evidence type="ECO:0000313" key="5">
    <source>
        <dbReference type="EMBL" id="MDI9241428.1"/>
    </source>
</evidence>
<gene>
    <name evidence="5" type="ORF">QJ036_02910</name>
</gene>
<protein>
    <submittedName>
        <fullName evidence="5">VanW family protein</fullName>
    </submittedName>
</protein>
<feature type="compositionally biased region" description="Basic and acidic residues" evidence="2">
    <location>
        <begin position="8"/>
        <end position="17"/>
    </location>
</feature>
<feature type="region of interest" description="Disordered" evidence="2">
    <location>
        <begin position="1"/>
        <end position="27"/>
    </location>
</feature>
<dbReference type="Pfam" id="PF07501">
    <property type="entry name" value="G5"/>
    <property type="match status" value="1"/>
</dbReference>
<sequence length="485" mass="53769">MNKTQTEYTKKQTEYKKKPVGRPGSRRRKSLWERAPILCMALVALVAVALVVGIFAVKKTMEHKQILAHADTFYEGVYVENISLGGLSMEQAKEQVTAAVSEKGGWAMKVSCGDETYELDNILLNNMDEVLSEAFKLGHVGSDEERLSTISLLERKERYFTVADYYDEEAAKAAIDKVSDLYDVEAQDAAMTGYDEENGFQYSEEKPGRKVDRDDLLLQLKEAFAAGKYDAVLTGKISEVAPAMDLAKAKEAYVCLAKFRTEANVDNDDRDHNVKLASDTVNNTLLAPDEEFSMNALIGETTEAQGYREAATYSKGEVVPEFGGGVCQVSSTIYNAVVKAGLETTERNGHSMTVSYVPLGEDAMIAYSYSDLKFRNNSSGNILVLLDAYGPEVICYIYGIPILEEGVTVAMDSRVEETIPVPEPEYVEDDSLSPGEEKYKSYGKEGYRVVTDLVTYKDGEEISREFLHNSTYNPQTPVIRRNSGS</sequence>
<dbReference type="RefSeq" id="WP_283229937.1">
    <property type="nucleotide sequence ID" value="NZ_JASGBQ010000002.1"/>
</dbReference>
<dbReference type="Gene3D" id="2.20.230.10">
    <property type="entry name" value="Resuscitation-promoting factor rpfb"/>
    <property type="match status" value="1"/>
</dbReference>
<dbReference type="Pfam" id="PF12229">
    <property type="entry name" value="PG_binding_4"/>
    <property type="match status" value="1"/>
</dbReference>
<evidence type="ECO:0000256" key="1">
    <source>
        <dbReference type="ARBA" id="ARBA00022729"/>
    </source>
</evidence>
<evidence type="ECO:0000259" key="4">
    <source>
        <dbReference type="PROSITE" id="PS51109"/>
    </source>
</evidence>
<dbReference type="PANTHER" id="PTHR35788">
    <property type="entry name" value="EXPORTED PROTEIN-RELATED"/>
    <property type="match status" value="1"/>
</dbReference>
<dbReference type="InterPro" id="IPR022029">
    <property type="entry name" value="YoaR-like_PG-bd"/>
</dbReference>
<dbReference type="InterPro" id="IPR052913">
    <property type="entry name" value="Glycopeptide_resist_protein"/>
</dbReference>
<evidence type="ECO:0000313" key="6">
    <source>
        <dbReference type="Proteomes" id="UP001300383"/>
    </source>
</evidence>
<keyword evidence="3" id="KW-0812">Transmembrane</keyword>
<keyword evidence="3" id="KW-1133">Transmembrane helix</keyword>
<dbReference type="InterPro" id="IPR007391">
    <property type="entry name" value="Vancomycin_resist_VanW"/>
</dbReference>
<dbReference type="PROSITE" id="PS51109">
    <property type="entry name" value="G5"/>
    <property type="match status" value="1"/>
</dbReference>
<dbReference type="Pfam" id="PF04294">
    <property type="entry name" value="VanW"/>
    <property type="match status" value="1"/>
</dbReference>
<dbReference type="AlphaFoldDB" id="A0AAP4BAR9"/>
<dbReference type="PANTHER" id="PTHR35788:SF1">
    <property type="entry name" value="EXPORTED PROTEIN"/>
    <property type="match status" value="1"/>
</dbReference>
<dbReference type="InterPro" id="IPR011098">
    <property type="entry name" value="G5_dom"/>
</dbReference>
<proteinExistence type="predicted"/>
<evidence type="ECO:0000256" key="3">
    <source>
        <dbReference type="SAM" id="Phobius"/>
    </source>
</evidence>
<keyword evidence="1" id="KW-0732">Signal</keyword>
<feature type="transmembrane region" description="Helical" evidence="3">
    <location>
        <begin position="35"/>
        <end position="57"/>
    </location>
</feature>
<feature type="compositionally biased region" description="Basic residues" evidence="2">
    <location>
        <begin position="18"/>
        <end position="27"/>
    </location>
</feature>
<evidence type="ECO:0000256" key="2">
    <source>
        <dbReference type="SAM" id="MobiDB-lite"/>
    </source>
</evidence>
<dbReference type="EMBL" id="JASGBQ010000002">
    <property type="protein sequence ID" value="MDI9241428.1"/>
    <property type="molecule type" value="Genomic_DNA"/>
</dbReference>
<dbReference type="Proteomes" id="UP001300383">
    <property type="component" value="Unassembled WGS sequence"/>
</dbReference>